<keyword evidence="2 3" id="KW-0975">Bacterial flagellum</keyword>
<dbReference type="KEGG" id="lto:RGQ30_10350"/>
<dbReference type="RefSeq" id="WP_130558755.1">
    <property type="nucleotide sequence ID" value="NZ_AP028947.1"/>
</dbReference>
<dbReference type="Pfam" id="PF00700">
    <property type="entry name" value="Flagellin_C"/>
    <property type="match status" value="1"/>
</dbReference>
<evidence type="ECO:0000256" key="3">
    <source>
        <dbReference type="RuleBase" id="RU362073"/>
    </source>
</evidence>
<comment type="subcellular location">
    <subcellularLocation>
        <location evidence="3">Secreted</location>
    </subcellularLocation>
    <subcellularLocation>
        <location evidence="3">Bacterial flagellum</location>
    </subcellularLocation>
</comment>
<keyword evidence="6" id="KW-0969">Cilium</keyword>
<protein>
    <recommendedName>
        <fullName evidence="3">Flagellin</fullName>
    </recommendedName>
</protein>
<name>A0AA86IY52_9BURK</name>
<evidence type="ECO:0000313" key="6">
    <source>
        <dbReference type="EMBL" id="BET25534.1"/>
    </source>
</evidence>
<organism evidence="6 7">
    <name type="scientific">Limnobacter thiooxidans</name>
    <dbReference type="NCBI Taxonomy" id="131080"/>
    <lineage>
        <taxon>Bacteria</taxon>
        <taxon>Pseudomonadati</taxon>
        <taxon>Pseudomonadota</taxon>
        <taxon>Betaproteobacteria</taxon>
        <taxon>Burkholderiales</taxon>
        <taxon>Burkholderiaceae</taxon>
        <taxon>Limnobacter</taxon>
    </lineage>
</organism>
<dbReference type="InterPro" id="IPR001029">
    <property type="entry name" value="Flagellin_N"/>
</dbReference>
<dbReference type="InterPro" id="IPR001492">
    <property type="entry name" value="Flagellin"/>
</dbReference>
<keyword evidence="7" id="KW-1185">Reference proteome</keyword>
<dbReference type="Gene3D" id="6.10.10.10">
    <property type="entry name" value="Flagellar export chaperone, C-terminal domain"/>
    <property type="match status" value="1"/>
</dbReference>
<dbReference type="InterPro" id="IPR046358">
    <property type="entry name" value="Flagellin_C"/>
</dbReference>
<proteinExistence type="inferred from homology"/>
<dbReference type="InterPro" id="IPR042187">
    <property type="entry name" value="Flagellin_C_sub2"/>
</dbReference>
<dbReference type="PANTHER" id="PTHR42792">
    <property type="entry name" value="FLAGELLIN"/>
    <property type="match status" value="1"/>
</dbReference>
<feature type="domain" description="Flagellin C-terminal" evidence="5">
    <location>
        <begin position="202"/>
        <end position="287"/>
    </location>
</feature>
<dbReference type="Gene3D" id="1.20.1330.10">
    <property type="entry name" value="f41 fragment of flagellin, N-terminal domain"/>
    <property type="match status" value="1"/>
</dbReference>
<dbReference type="Proteomes" id="UP001329151">
    <property type="component" value="Chromosome"/>
</dbReference>
<evidence type="ECO:0000256" key="2">
    <source>
        <dbReference type="ARBA" id="ARBA00023143"/>
    </source>
</evidence>
<evidence type="ECO:0000259" key="5">
    <source>
        <dbReference type="Pfam" id="PF00700"/>
    </source>
</evidence>
<keyword evidence="6" id="KW-0282">Flagellum</keyword>
<dbReference type="GO" id="GO:0005198">
    <property type="term" value="F:structural molecule activity"/>
    <property type="evidence" value="ECO:0007669"/>
    <property type="project" value="UniProtKB-UniRule"/>
</dbReference>
<dbReference type="PANTHER" id="PTHR42792:SF2">
    <property type="entry name" value="FLAGELLIN"/>
    <property type="match status" value="1"/>
</dbReference>
<sequence>MLGINTNAPSLGAQTNLSRSAGSLETSIARLSSGLRVNSSKDDAAGLAIAERMTAQIRGFDVASRNANDGISLLQVADGALGKITDNLQRMRELGVQAKNGTLNDTDRANLNREFTELANEVGRVATGTTFNDNNVFAAANKSVELQIGSGNDAADTLNVNLTDDGLAGGNDLQTTLGGATQAAIVTAFGGVDTAANAETAIDTIDTAIDDITNLRATTGAGLSRLEQVVGSLETTSSNLSSARGRIMDADFAKETANLTRSQILQQAGTAMLAQANQLPNNVLSLLR</sequence>
<keyword evidence="3" id="KW-0964">Secreted</keyword>
<evidence type="ECO:0000259" key="4">
    <source>
        <dbReference type="Pfam" id="PF00669"/>
    </source>
</evidence>
<gene>
    <name evidence="6" type="ORF">RGQ30_10350</name>
</gene>
<feature type="domain" description="Flagellin N-terminal" evidence="4">
    <location>
        <begin position="4"/>
        <end position="141"/>
    </location>
</feature>
<reference evidence="6 7" key="1">
    <citation type="submission" date="2023-10" db="EMBL/GenBank/DDBJ databases">
        <title>Complete Genome Sequence of Limnobacter thiooxidans CS-K2T, Isolated from freshwater lake sediments in Bavaria, Germany.</title>
        <authorList>
            <person name="Naruki M."/>
            <person name="Watanabe A."/>
            <person name="Warashina T."/>
            <person name="Morita T."/>
            <person name="Arakawa K."/>
        </authorList>
    </citation>
    <scope>NUCLEOTIDE SEQUENCE [LARGE SCALE GENOMIC DNA]</scope>
    <source>
        <strain evidence="6 7">CS-K2</strain>
    </source>
</reference>
<keyword evidence="6" id="KW-0966">Cell projection</keyword>
<dbReference type="EMBL" id="AP028947">
    <property type="protein sequence ID" value="BET25534.1"/>
    <property type="molecule type" value="Genomic_DNA"/>
</dbReference>
<dbReference type="GO" id="GO:0005576">
    <property type="term" value="C:extracellular region"/>
    <property type="evidence" value="ECO:0007669"/>
    <property type="project" value="UniProtKB-SubCell"/>
</dbReference>
<evidence type="ECO:0000313" key="7">
    <source>
        <dbReference type="Proteomes" id="UP001329151"/>
    </source>
</evidence>
<comment type="similarity">
    <text evidence="1 3">Belongs to the bacterial flagellin family.</text>
</comment>
<accession>A0AA86IY52</accession>
<dbReference type="SUPFAM" id="SSF64518">
    <property type="entry name" value="Phase 1 flagellin"/>
    <property type="match status" value="1"/>
</dbReference>
<dbReference type="AlphaFoldDB" id="A0AA86IY52"/>
<dbReference type="GO" id="GO:0009288">
    <property type="term" value="C:bacterial-type flagellum"/>
    <property type="evidence" value="ECO:0007669"/>
    <property type="project" value="UniProtKB-SubCell"/>
</dbReference>
<evidence type="ECO:0000256" key="1">
    <source>
        <dbReference type="ARBA" id="ARBA00005709"/>
    </source>
</evidence>
<dbReference type="Gene3D" id="6.10.280.190">
    <property type="match status" value="1"/>
</dbReference>
<comment type="function">
    <text evidence="3">Flagellin is the subunit protein which polymerizes to form the filaments of bacterial flagella.</text>
</comment>
<dbReference type="Pfam" id="PF00669">
    <property type="entry name" value="Flagellin_N"/>
    <property type="match status" value="1"/>
</dbReference>
<dbReference type="PRINTS" id="PR00207">
    <property type="entry name" value="FLAGELLIN"/>
</dbReference>